<evidence type="ECO:0000256" key="4">
    <source>
        <dbReference type="ARBA" id="ARBA00037131"/>
    </source>
</evidence>
<comment type="subcellular location">
    <subcellularLocation>
        <location evidence="1">Cytoplasm</location>
    </subcellularLocation>
</comment>
<organism evidence="6 7">
    <name type="scientific">Shewanella mangrovi</name>
    <dbReference type="NCBI Taxonomy" id="1515746"/>
    <lineage>
        <taxon>Bacteria</taxon>
        <taxon>Pseudomonadati</taxon>
        <taxon>Pseudomonadota</taxon>
        <taxon>Gammaproteobacteria</taxon>
        <taxon>Alteromonadales</taxon>
        <taxon>Shewanellaceae</taxon>
        <taxon>Shewanella</taxon>
    </lineage>
</organism>
<dbReference type="RefSeq" id="WP_037442596.1">
    <property type="nucleotide sequence ID" value="NZ_JPEO01000006.1"/>
</dbReference>
<dbReference type="eggNOG" id="COG0589">
    <property type="taxonomic scope" value="Bacteria"/>
</dbReference>
<evidence type="ECO:0000256" key="1">
    <source>
        <dbReference type="ARBA" id="ARBA00004496"/>
    </source>
</evidence>
<dbReference type="STRING" id="1515746.HR45_10505"/>
<evidence type="ECO:0000313" key="7">
    <source>
        <dbReference type="Proteomes" id="UP000029264"/>
    </source>
</evidence>
<dbReference type="PANTHER" id="PTHR47892">
    <property type="entry name" value="UNIVERSAL STRESS PROTEIN E"/>
    <property type="match status" value="1"/>
</dbReference>
<gene>
    <name evidence="6" type="ORF">HR45_10505</name>
</gene>
<dbReference type="PANTHER" id="PTHR47892:SF1">
    <property type="entry name" value="UNIVERSAL STRESS PROTEIN E"/>
    <property type="match status" value="1"/>
</dbReference>
<comment type="similarity">
    <text evidence="2">Belongs to the universal stress protein A family.</text>
</comment>
<name>A0A094JC24_9GAMM</name>
<dbReference type="Proteomes" id="UP000029264">
    <property type="component" value="Unassembled WGS sequence"/>
</dbReference>
<comment type="caution">
    <text evidence="6">The sequence shown here is derived from an EMBL/GenBank/DDBJ whole genome shotgun (WGS) entry which is preliminary data.</text>
</comment>
<dbReference type="SUPFAM" id="SSF52402">
    <property type="entry name" value="Adenine nucleotide alpha hydrolases-like"/>
    <property type="match status" value="2"/>
</dbReference>
<reference evidence="6 7" key="1">
    <citation type="submission" date="2014-06" db="EMBL/GenBank/DDBJ databases">
        <title>Shewanella sp. YQH10.</title>
        <authorList>
            <person name="Liu Y."/>
            <person name="Zeng R."/>
        </authorList>
    </citation>
    <scope>NUCLEOTIDE SEQUENCE [LARGE SCALE GENOMIC DNA]</scope>
    <source>
        <strain evidence="6 7">YQH10</strain>
    </source>
</reference>
<evidence type="ECO:0000313" key="6">
    <source>
        <dbReference type="EMBL" id="KFZ37440.1"/>
    </source>
</evidence>
<keyword evidence="3" id="KW-0963">Cytoplasm</keyword>
<dbReference type="GO" id="GO:0005737">
    <property type="term" value="C:cytoplasm"/>
    <property type="evidence" value="ECO:0007669"/>
    <property type="project" value="UniProtKB-SubCell"/>
</dbReference>
<comment type="function">
    <text evidence="4">Required for resistance to DNA-damaging agents.</text>
</comment>
<dbReference type="Gene3D" id="3.40.50.12370">
    <property type="match status" value="1"/>
</dbReference>
<evidence type="ECO:0000256" key="3">
    <source>
        <dbReference type="ARBA" id="ARBA00022490"/>
    </source>
</evidence>
<dbReference type="Pfam" id="PF00582">
    <property type="entry name" value="Usp"/>
    <property type="match status" value="1"/>
</dbReference>
<sequence>MSKLFIIEPQEAAQTDVIAKGVELAKLLNKEPQVFAYCYESLPQTVVYEEAEQQILAHKKRQMAEKMQRMGAEDVPVNVTWYKYLCEHAVNYSKENDFDLIVKGMCESDHMLPTDWHLLRTTKVPVMLLTENPLNQGSGVLLALDLDTIKPEKLRLNEQILQQGRQLAEATGSELHVAHIVRVPKIIRDLEVLNMQQLVKEAYQRHQTLLDDLGLDKEQIHIICGDPAQCLYQLTCRLRSQYLVMGACQRQGLMGWVIGNTAEAILHHIRCNVLVIPTTS</sequence>
<accession>A0A094JC24</accession>
<keyword evidence="7" id="KW-1185">Reference proteome</keyword>
<dbReference type="OrthoDB" id="239260at2"/>
<proteinExistence type="inferred from homology"/>
<feature type="domain" description="UspA" evidence="5">
    <location>
        <begin position="159"/>
        <end position="277"/>
    </location>
</feature>
<dbReference type="AlphaFoldDB" id="A0A094JC24"/>
<dbReference type="EMBL" id="JPEO01000006">
    <property type="protein sequence ID" value="KFZ37440.1"/>
    <property type="molecule type" value="Genomic_DNA"/>
</dbReference>
<evidence type="ECO:0000259" key="5">
    <source>
        <dbReference type="Pfam" id="PF00582"/>
    </source>
</evidence>
<evidence type="ECO:0000256" key="2">
    <source>
        <dbReference type="ARBA" id="ARBA00008791"/>
    </source>
</evidence>
<dbReference type="InterPro" id="IPR006016">
    <property type="entry name" value="UspA"/>
</dbReference>
<protein>
    <submittedName>
        <fullName evidence="6">Universal stress protein UspA</fullName>
    </submittedName>
</protein>